<dbReference type="EMBL" id="CP134184">
    <property type="protein sequence ID" value="WPA96087.1"/>
    <property type="molecule type" value="Genomic_DNA"/>
</dbReference>
<evidence type="ECO:0000256" key="2">
    <source>
        <dbReference type="SAM" id="SignalP"/>
    </source>
</evidence>
<proteinExistence type="predicted"/>
<evidence type="ECO:0000256" key="1">
    <source>
        <dbReference type="SAM" id="MobiDB-lite"/>
    </source>
</evidence>
<reference evidence="3 5" key="1">
    <citation type="submission" date="2015-10" db="EMBL/GenBank/DDBJ databases">
        <title>The cercosporin biosynthetic gene cluster was horizontally transferred to several fungal lineages and shown to be expanded in Cercospora beticola based on microsynteny with recipient genomes.</title>
        <authorList>
            <person name="De Jonge R."/>
            <person name="Ebert M.K."/>
            <person name="Suttle J.C."/>
            <person name="Jurick Ii W.M."/>
            <person name="Secor G.A."/>
            <person name="Thomma B.P."/>
            <person name="Van De Peer Y."/>
            <person name="Bolton M.D."/>
        </authorList>
    </citation>
    <scope>NUCLEOTIDE SEQUENCE [LARGE SCALE GENOMIC DNA]</scope>
    <source>
        <strain evidence="3 5">09-40</strain>
    </source>
</reference>
<evidence type="ECO:0000313" key="6">
    <source>
        <dbReference type="Proteomes" id="UP001302367"/>
    </source>
</evidence>
<dbReference type="Proteomes" id="UP001302367">
    <property type="component" value="Chromosome 1"/>
</dbReference>
<dbReference type="SUPFAM" id="SSF49870">
    <property type="entry name" value="Osmotin, thaumatin-like protein"/>
    <property type="match status" value="1"/>
</dbReference>
<name>A0A2G5IA70_CERBT</name>
<sequence>MKNTAIASFALFASAAVADYGYSSSSSMGSAHVVNNCNYPVKLCNVPSAGGGYEEEDTSLAPGASWSQPWTPLSNGNGWSIKLSKTDNLDNILQYEYTTHSDGIIWYDLSCVNGNPWDKDWEITANGTECAPKQQAYRYSTDDAYGMQSCGQDAVITVTLCTGTSADNGETASNGTAPAASSYAAAPSSASSAPAYEAPSAASPPNYQEPSSSSSSKPAAAPTPYGYNWNNKDASKSAAQATPTTLATSVTAVYTKNEAGGVTITEIETAYATAVATVYNRHRRHEHEHAHGHRA</sequence>
<evidence type="ECO:0000313" key="3">
    <source>
        <dbReference type="EMBL" id="PIB01669.1"/>
    </source>
</evidence>
<dbReference type="InterPro" id="IPR006771">
    <property type="entry name" value="CetA-like"/>
</dbReference>
<organism evidence="3 5">
    <name type="scientific">Cercospora beticola</name>
    <name type="common">Sugarbeet leaf spot fungus</name>
    <dbReference type="NCBI Taxonomy" id="122368"/>
    <lineage>
        <taxon>Eukaryota</taxon>
        <taxon>Fungi</taxon>
        <taxon>Dikarya</taxon>
        <taxon>Ascomycota</taxon>
        <taxon>Pezizomycotina</taxon>
        <taxon>Dothideomycetes</taxon>
        <taxon>Dothideomycetidae</taxon>
        <taxon>Mycosphaerellales</taxon>
        <taxon>Mycosphaerellaceae</taxon>
        <taxon>Cercospora</taxon>
    </lineage>
</organism>
<feature type="compositionally biased region" description="Low complexity" evidence="1">
    <location>
        <begin position="191"/>
        <end position="224"/>
    </location>
</feature>
<dbReference type="Proteomes" id="UP000230605">
    <property type="component" value="Chromosome 1"/>
</dbReference>
<dbReference type="OrthoDB" id="3682664at2759"/>
<dbReference type="PANTHER" id="PTHR36195">
    <property type="entry name" value="DOMAIN PROTEIN, PUTATIVE (AFU_ORTHOLOGUE AFUA_5G01990)-RELATED-RELATED"/>
    <property type="match status" value="1"/>
</dbReference>
<reference evidence="4 6" key="2">
    <citation type="submission" date="2023-09" db="EMBL/GenBank/DDBJ databases">
        <title>Complete-Gapless Cercospora beticola genome.</title>
        <authorList>
            <person name="Wyatt N.A."/>
            <person name="Spanner R.E."/>
            <person name="Bolton M.D."/>
        </authorList>
    </citation>
    <scope>NUCLEOTIDE SEQUENCE [LARGE SCALE GENOMIC DNA]</scope>
    <source>
        <strain evidence="4">Cb09-40</strain>
    </source>
</reference>
<accession>A0A2G5IA70</accession>
<keyword evidence="6" id="KW-1185">Reference proteome</keyword>
<dbReference type="AlphaFoldDB" id="A0A2G5IA70"/>
<dbReference type="PANTHER" id="PTHR36195:SF6">
    <property type="entry name" value="SECRETED THAUMATIN-LIKE PROTEIN CALA"/>
    <property type="match status" value="1"/>
</dbReference>
<evidence type="ECO:0000313" key="5">
    <source>
        <dbReference type="Proteomes" id="UP000230605"/>
    </source>
</evidence>
<dbReference type="Pfam" id="PF04681">
    <property type="entry name" value="Bys1"/>
    <property type="match status" value="1"/>
</dbReference>
<dbReference type="InterPro" id="IPR037176">
    <property type="entry name" value="Osmotin/thaumatin-like_sf"/>
</dbReference>
<feature type="chain" id="PRO_5013613080" evidence="2">
    <location>
        <begin position="19"/>
        <end position="295"/>
    </location>
</feature>
<evidence type="ECO:0000313" key="4">
    <source>
        <dbReference type="EMBL" id="WPA96087.1"/>
    </source>
</evidence>
<keyword evidence="2" id="KW-0732">Signal</keyword>
<feature type="region of interest" description="Disordered" evidence="1">
    <location>
        <begin position="191"/>
        <end position="228"/>
    </location>
</feature>
<gene>
    <name evidence="3" type="ORF">CB0940_00661</name>
    <name evidence="4" type="ORF">RHO25_000693</name>
</gene>
<dbReference type="EMBL" id="LKMD01000100">
    <property type="protein sequence ID" value="PIB01669.1"/>
    <property type="molecule type" value="Genomic_DNA"/>
</dbReference>
<feature type="signal peptide" evidence="2">
    <location>
        <begin position="1"/>
        <end position="18"/>
    </location>
</feature>
<protein>
    <submittedName>
        <fullName evidence="3">Uncharacterized protein</fullName>
    </submittedName>
</protein>